<name>A0A5N6RFG9_9ROSI</name>
<feature type="region of interest" description="Disordered" evidence="1">
    <location>
        <begin position="1"/>
        <end position="51"/>
    </location>
</feature>
<evidence type="ECO:0000256" key="1">
    <source>
        <dbReference type="SAM" id="MobiDB-lite"/>
    </source>
</evidence>
<gene>
    <name evidence="2" type="ORF">FH972_016305</name>
</gene>
<dbReference type="AlphaFoldDB" id="A0A5N6RFG9"/>
<proteinExistence type="predicted"/>
<accession>A0A5N6RFG9</accession>
<dbReference type="EMBL" id="CM017326">
    <property type="protein sequence ID" value="KAE8077775.1"/>
    <property type="molecule type" value="Genomic_DNA"/>
</dbReference>
<protein>
    <submittedName>
        <fullName evidence="2">Uncharacterized protein</fullName>
    </submittedName>
</protein>
<feature type="compositionally biased region" description="Acidic residues" evidence="1">
    <location>
        <begin position="1"/>
        <end position="10"/>
    </location>
</feature>
<feature type="compositionally biased region" description="Polar residues" evidence="1">
    <location>
        <begin position="11"/>
        <end position="21"/>
    </location>
</feature>
<sequence>MAIITEEEDQPQSPSNHTQKLNRPKPMNPIHNLPPNPHLQTPLLSGSTLPS</sequence>
<evidence type="ECO:0000313" key="2">
    <source>
        <dbReference type="EMBL" id="KAE8077775.1"/>
    </source>
</evidence>
<evidence type="ECO:0000313" key="3">
    <source>
        <dbReference type="Proteomes" id="UP000327013"/>
    </source>
</evidence>
<organism evidence="2 3">
    <name type="scientific">Carpinus fangiana</name>
    <dbReference type="NCBI Taxonomy" id="176857"/>
    <lineage>
        <taxon>Eukaryota</taxon>
        <taxon>Viridiplantae</taxon>
        <taxon>Streptophyta</taxon>
        <taxon>Embryophyta</taxon>
        <taxon>Tracheophyta</taxon>
        <taxon>Spermatophyta</taxon>
        <taxon>Magnoliopsida</taxon>
        <taxon>eudicotyledons</taxon>
        <taxon>Gunneridae</taxon>
        <taxon>Pentapetalae</taxon>
        <taxon>rosids</taxon>
        <taxon>fabids</taxon>
        <taxon>Fagales</taxon>
        <taxon>Betulaceae</taxon>
        <taxon>Carpinus</taxon>
    </lineage>
</organism>
<keyword evidence="3" id="KW-1185">Reference proteome</keyword>
<reference evidence="2 3" key="1">
    <citation type="submission" date="2019-06" db="EMBL/GenBank/DDBJ databases">
        <title>A chromosomal-level reference genome of Carpinus fangiana (Coryloideae, Betulaceae).</title>
        <authorList>
            <person name="Yang X."/>
            <person name="Wang Z."/>
            <person name="Zhang L."/>
            <person name="Hao G."/>
            <person name="Liu J."/>
            <person name="Yang Y."/>
        </authorList>
    </citation>
    <scope>NUCLEOTIDE SEQUENCE [LARGE SCALE GENOMIC DNA]</scope>
    <source>
        <strain evidence="2">Cfa_2016G</strain>
        <tissue evidence="2">Leaf</tissue>
    </source>
</reference>
<feature type="compositionally biased region" description="Polar residues" evidence="1">
    <location>
        <begin position="42"/>
        <end position="51"/>
    </location>
</feature>
<dbReference type="Proteomes" id="UP000327013">
    <property type="component" value="Chromosome 6"/>
</dbReference>